<dbReference type="AlphaFoldDB" id="A0A9D4Y8G1"/>
<proteinExistence type="predicted"/>
<dbReference type="Pfam" id="PF22936">
    <property type="entry name" value="Pol_BBD"/>
    <property type="match status" value="1"/>
</dbReference>
<feature type="domain" description="Retrovirus-related Pol polyprotein from transposon TNT 1-94-like beta-barrel" evidence="1">
    <location>
        <begin position="72"/>
        <end position="131"/>
    </location>
</feature>
<dbReference type="Proteomes" id="UP001058974">
    <property type="component" value="Chromosome 2"/>
</dbReference>
<gene>
    <name evidence="2" type="ORF">KIW84_020839</name>
</gene>
<accession>A0A9D4Y8G1</accession>
<sequence>MVEGTKDEVAIENMDAIMDTEEDEFRHYDFECRAPSNRRAEEKANYVEEIIQEDETLLLAHKDNEIGGDNQWPLGSGASNHMCGLRSMFIDLDESLNGNIDFRDESKVEVKGKEKILIQLKNGVHKFISNV</sequence>
<comment type="caution">
    <text evidence="2">The sequence shown here is derived from an EMBL/GenBank/DDBJ whole genome shotgun (WGS) entry which is preliminary data.</text>
</comment>
<keyword evidence="3" id="KW-1185">Reference proteome</keyword>
<evidence type="ECO:0000313" key="3">
    <source>
        <dbReference type="Proteomes" id="UP001058974"/>
    </source>
</evidence>
<dbReference type="EMBL" id="JAMSHJ010000002">
    <property type="protein sequence ID" value="KAI5433728.1"/>
    <property type="molecule type" value="Genomic_DNA"/>
</dbReference>
<reference evidence="2 3" key="1">
    <citation type="journal article" date="2022" name="Nat. Genet.">
        <title>Improved pea reference genome and pan-genome highlight genomic features and evolutionary characteristics.</title>
        <authorList>
            <person name="Yang T."/>
            <person name="Liu R."/>
            <person name="Luo Y."/>
            <person name="Hu S."/>
            <person name="Wang D."/>
            <person name="Wang C."/>
            <person name="Pandey M.K."/>
            <person name="Ge S."/>
            <person name="Xu Q."/>
            <person name="Li N."/>
            <person name="Li G."/>
            <person name="Huang Y."/>
            <person name="Saxena R.K."/>
            <person name="Ji Y."/>
            <person name="Li M."/>
            <person name="Yan X."/>
            <person name="He Y."/>
            <person name="Liu Y."/>
            <person name="Wang X."/>
            <person name="Xiang C."/>
            <person name="Varshney R.K."/>
            <person name="Ding H."/>
            <person name="Gao S."/>
            <person name="Zong X."/>
        </authorList>
    </citation>
    <scope>NUCLEOTIDE SEQUENCE [LARGE SCALE GENOMIC DNA]</scope>
    <source>
        <strain evidence="2 3">cv. Zhongwan 6</strain>
    </source>
</reference>
<organism evidence="2 3">
    <name type="scientific">Pisum sativum</name>
    <name type="common">Garden pea</name>
    <name type="synonym">Lathyrus oleraceus</name>
    <dbReference type="NCBI Taxonomy" id="3888"/>
    <lineage>
        <taxon>Eukaryota</taxon>
        <taxon>Viridiplantae</taxon>
        <taxon>Streptophyta</taxon>
        <taxon>Embryophyta</taxon>
        <taxon>Tracheophyta</taxon>
        <taxon>Spermatophyta</taxon>
        <taxon>Magnoliopsida</taxon>
        <taxon>eudicotyledons</taxon>
        <taxon>Gunneridae</taxon>
        <taxon>Pentapetalae</taxon>
        <taxon>rosids</taxon>
        <taxon>fabids</taxon>
        <taxon>Fabales</taxon>
        <taxon>Fabaceae</taxon>
        <taxon>Papilionoideae</taxon>
        <taxon>50 kb inversion clade</taxon>
        <taxon>NPAAA clade</taxon>
        <taxon>Hologalegina</taxon>
        <taxon>IRL clade</taxon>
        <taxon>Fabeae</taxon>
        <taxon>Lathyrus</taxon>
    </lineage>
</organism>
<dbReference type="Gramene" id="Psat02G0083900-T1">
    <property type="protein sequence ID" value="KAI5433728.1"/>
    <property type="gene ID" value="KIW84_020839"/>
</dbReference>
<dbReference type="InterPro" id="IPR054722">
    <property type="entry name" value="PolX-like_BBD"/>
</dbReference>
<name>A0A9D4Y8G1_PEA</name>
<evidence type="ECO:0000259" key="1">
    <source>
        <dbReference type="Pfam" id="PF22936"/>
    </source>
</evidence>
<evidence type="ECO:0000313" key="2">
    <source>
        <dbReference type="EMBL" id="KAI5433728.1"/>
    </source>
</evidence>
<protein>
    <recommendedName>
        <fullName evidence="1">Retrovirus-related Pol polyprotein from transposon TNT 1-94-like beta-barrel domain-containing protein</fullName>
    </recommendedName>
</protein>